<feature type="transmembrane region" description="Helical" evidence="1">
    <location>
        <begin position="12"/>
        <end position="30"/>
    </location>
</feature>
<keyword evidence="1" id="KW-0812">Transmembrane</keyword>
<sequence length="79" mass="8704">MPVVMQMGMDPVHFGIVMIMASMIGFATPARRRQPNVACHQRPAYRKVSIGRCCSVAALIAILFLVAYVPKSHYSCHIG</sequence>
<comment type="caution">
    <text evidence="2">The sequence shown here is derived from an EMBL/GenBank/DDBJ whole genome shotgun (WGS) entry which is preliminary data.</text>
</comment>
<reference evidence="2" key="1">
    <citation type="submission" date="2018-12" db="EMBL/GenBank/DDBJ databases">
        <authorList>
            <person name="Jadhav K."/>
            <person name="Kushwaha B."/>
            <person name="Jadhav I."/>
        </authorList>
    </citation>
    <scope>NUCLEOTIDE SEQUENCE [LARGE SCALE GENOMIC DNA]</scope>
    <source>
        <strain evidence="2">SBS 10</strain>
    </source>
</reference>
<accession>A0A432JJZ6</accession>
<organism evidence="2">
    <name type="scientific">Billgrantia gudaonensis</name>
    <dbReference type="NCBI Taxonomy" id="376427"/>
    <lineage>
        <taxon>Bacteria</taxon>
        <taxon>Pseudomonadati</taxon>
        <taxon>Pseudomonadota</taxon>
        <taxon>Gammaproteobacteria</taxon>
        <taxon>Oceanospirillales</taxon>
        <taxon>Halomonadaceae</taxon>
        <taxon>Billgrantia</taxon>
    </lineage>
</organism>
<dbReference type="AlphaFoldDB" id="A0A432JJZ6"/>
<name>A0A432JJZ6_9GAMM</name>
<keyword evidence="1" id="KW-0472">Membrane</keyword>
<feature type="transmembrane region" description="Helical" evidence="1">
    <location>
        <begin position="50"/>
        <end position="69"/>
    </location>
</feature>
<evidence type="ECO:0000256" key="1">
    <source>
        <dbReference type="SAM" id="Phobius"/>
    </source>
</evidence>
<evidence type="ECO:0000313" key="2">
    <source>
        <dbReference type="EMBL" id="RUA22606.1"/>
    </source>
</evidence>
<dbReference type="EMBL" id="RXHI01000013">
    <property type="protein sequence ID" value="RUA22606.1"/>
    <property type="molecule type" value="Genomic_DNA"/>
</dbReference>
<keyword evidence="1" id="KW-1133">Transmembrane helix</keyword>
<gene>
    <name evidence="2" type="ORF">DSL92_04750</name>
</gene>
<proteinExistence type="predicted"/>
<protein>
    <submittedName>
        <fullName evidence="2">Uncharacterized protein</fullName>
    </submittedName>
</protein>